<reference evidence="1 2" key="1">
    <citation type="submission" date="2024-01" db="EMBL/GenBank/DDBJ databases">
        <title>The genomes of 5 underutilized Papilionoideae crops provide insights into root nodulation and disease resistance.</title>
        <authorList>
            <person name="Yuan L."/>
        </authorList>
    </citation>
    <scope>NUCLEOTIDE SEQUENCE [LARGE SCALE GENOMIC DNA]</scope>
    <source>
        <strain evidence="1">LY-2023</strain>
        <tissue evidence="1">Leaf</tissue>
    </source>
</reference>
<dbReference type="Proteomes" id="UP001359559">
    <property type="component" value="Unassembled WGS sequence"/>
</dbReference>
<keyword evidence="2" id="KW-1185">Reference proteome</keyword>
<sequence>MKSKTSLKELTRERPIYFISVSRPKTKEKETNIYFQTSSSSSSLFRLTLKLPMTRYISYYVVTLNLNCF</sequence>
<proteinExistence type="predicted"/>
<name>A0AAN9IJ38_CLITE</name>
<dbReference type="AlphaFoldDB" id="A0AAN9IJ38"/>
<evidence type="ECO:0000313" key="1">
    <source>
        <dbReference type="EMBL" id="KAK7280719.1"/>
    </source>
</evidence>
<accession>A0AAN9IJ38</accession>
<dbReference type="EMBL" id="JAYKXN010000006">
    <property type="protein sequence ID" value="KAK7280719.1"/>
    <property type="molecule type" value="Genomic_DNA"/>
</dbReference>
<gene>
    <name evidence="1" type="ORF">RJT34_25786</name>
</gene>
<protein>
    <submittedName>
        <fullName evidence="1">Uncharacterized protein</fullName>
    </submittedName>
</protein>
<comment type="caution">
    <text evidence="1">The sequence shown here is derived from an EMBL/GenBank/DDBJ whole genome shotgun (WGS) entry which is preliminary data.</text>
</comment>
<evidence type="ECO:0000313" key="2">
    <source>
        <dbReference type="Proteomes" id="UP001359559"/>
    </source>
</evidence>
<organism evidence="1 2">
    <name type="scientific">Clitoria ternatea</name>
    <name type="common">Butterfly pea</name>
    <dbReference type="NCBI Taxonomy" id="43366"/>
    <lineage>
        <taxon>Eukaryota</taxon>
        <taxon>Viridiplantae</taxon>
        <taxon>Streptophyta</taxon>
        <taxon>Embryophyta</taxon>
        <taxon>Tracheophyta</taxon>
        <taxon>Spermatophyta</taxon>
        <taxon>Magnoliopsida</taxon>
        <taxon>eudicotyledons</taxon>
        <taxon>Gunneridae</taxon>
        <taxon>Pentapetalae</taxon>
        <taxon>rosids</taxon>
        <taxon>fabids</taxon>
        <taxon>Fabales</taxon>
        <taxon>Fabaceae</taxon>
        <taxon>Papilionoideae</taxon>
        <taxon>50 kb inversion clade</taxon>
        <taxon>NPAAA clade</taxon>
        <taxon>indigoferoid/millettioid clade</taxon>
        <taxon>Phaseoleae</taxon>
        <taxon>Clitoria</taxon>
    </lineage>
</organism>